<keyword evidence="7" id="KW-0067">ATP-binding</keyword>
<dbReference type="Gene3D" id="2.60.200.40">
    <property type="match status" value="1"/>
</dbReference>
<dbReference type="OrthoDB" id="142078at2"/>
<keyword evidence="6 13" id="KW-0418">Kinase</keyword>
<evidence type="ECO:0000256" key="8">
    <source>
        <dbReference type="ARBA" id="ARBA00022842"/>
    </source>
</evidence>
<evidence type="ECO:0000313" key="14">
    <source>
        <dbReference type="Proteomes" id="UP000319941"/>
    </source>
</evidence>
<dbReference type="InterPro" id="IPR001206">
    <property type="entry name" value="Diacylglycerol_kinase_cat_dom"/>
</dbReference>
<dbReference type="InterPro" id="IPR050187">
    <property type="entry name" value="Lipid_Phosphate_FormReg"/>
</dbReference>
<evidence type="ECO:0000256" key="9">
    <source>
        <dbReference type="ARBA" id="ARBA00023098"/>
    </source>
</evidence>
<dbReference type="Pfam" id="PF19279">
    <property type="entry name" value="YegS_C"/>
    <property type="match status" value="1"/>
</dbReference>
<dbReference type="GO" id="GO:0005524">
    <property type="term" value="F:ATP binding"/>
    <property type="evidence" value="ECO:0007669"/>
    <property type="project" value="UniProtKB-KW"/>
</dbReference>
<dbReference type="InterPro" id="IPR005218">
    <property type="entry name" value="Diacylglycerol/lipid_kinase"/>
</dbReference>
<evidence type="ECO:0000256" key="1">
    <source>
        <dbReference type="ARBA" id="ARBA00001946"/>
    </source>
</evidence>
<dbReference type="SUPFAM" id="SSF111331">
    <property type="entry name" value="NAD kinase/diacylglycerol kinase-like"/>
    <property type="match status" value="1"/>
</dbReference>
<keyword evidence="11" id="KW-1208">Phospholipid metabolism</keyword>
<dbReference type="GO" id="GO:0005886">
    <property type="term" value="C:plasma membrane"/>
    <property type="evidence" value="ECO:0007669"/>
    <property type="project" value="TreeGrafter"/>
</dbReference>
<dbReference type="SMART" id="SM00046">
    <property type="entry name" value="DAGKc"/>
    <property type="match status" value="1"/>
</dbReference>
<evidence type="ECO:0000256" key="7">
    <source>
        <dbReference type="ARBA" id="ARBA00022840"/>
    </source>
</evidence>
<keyword evidence="5" id="KW-0547">Nucleotide-binding</keyword>
<accession>A0A558HX36</accession>
<evidence type="ECO:0000313" key="13">
    <source>
        <dbReference type="EMBL" id="TVU73687.1"/>
    </source>
</evidence>
<dbReference type="EC" id="2.7.1.-" evidence="13"/>
<dbReference type="InterPro" id="IPR016064">
    <property type="entry name" value="NAD/diacylglycerol_kinase_sf"/>
</dbReference>
<evidence type="ECO:0000256" key="4">
    <source>
        <dbReference type="ARBA" id="ARBA00022723"/>
    </source>
</evidence>
<evidence type="ECO:0000256" key="2">
    <source>
        <dbReference type="ARBA" id="ARBA00022516"/>
    </source>
</evidence>
<dbReference type="Pfam" id="PF00781">
    <property type="entry name" value="DAGK_cat"/>
    <property type="match status" value="1"/>
</dbReference>
<dbReference type="AlphaFoldDB" id="A0A558HX36"/>
<evidence type="ECO:0000256" key="3">
    <source>
        <dbReference type="ARBA" id="ARBA00022679"/>
    </source>
</evidence>
<dbReference type="InterPro" id="IPR017438">
    <property type="entry name" value="ATP-NAD_kinase_N"/>
</dbReference>
<dbReference type="GO" id="GO:0008654">
    <property type="term" value="P:phospholipid biosynthetic process"/>
    <property type="evidence" value="ECO:0007669"/>
    <property type="project" value="UniProtKB-KW"/>
</dbReference>
<dbReference type="Gene3D" id="3.40.50.10330">
    <property type="entry name" value="Probable inorganic polyphosphate/atp-NAD kinase, domain 1"/>
    <property type="match status" value="1"/>
</dbReference>
<proteinExistence type="predicted"/>
<dbReference type="PROSITE" id="PS50146">
    <property type="entry name" value="DAGK"/>
    <property type="match status" value="1"/>
</dbReference>
<dbReference type="GO" id="GO:0046872">
    <property type="term" value="F:metal ion binding"/>
    <property type="evidence" value="ECO:0007669"/>
    <property type="project" value="UniProtKB-KW"/>
</dbReference>
<feature type="domain" description="DAGKc" evidence="12">
    <location>
        <begin position="15"/>
        <end position="146"/>
    </location>
</feature>
<keyword evidence="10" id="KW-0594">Phospholipid biosynthesis</keyword>
<organism evidence="13 14">
    <name type="scientific">Cobetia crustatorum</name>
    <dbReference type="NCBI Taxonomy" id="553385"/>
    <lineage>
        <taxon>Bacteria</taxon>
        <taxon>Pseudomonadati</taxon>
        <taxon>Pseudomonadota</taxon>
        <taxon>Gammaproteobacteria</taxon>
        <taxon>Oceanospirillales</taxon>
        <taxon>Halomonadaceae</taxon>
        <taxon>Cobetia</taxon>
    </lineage>
</organism>
<evidence type="ECO:0000256" key="5">
    <source>
        <dbReference type="ARBA" id="ARBA00022741"/>
    </source>
</evidence>
<reference evidence="13 14" key="1">
    <citation type="submission" date="2019-07" db="EMBL/GenBank/DDBJ databases">
        <title>Diversity of Bacteria from Kongsfjorden, Arctic.</title>
        <authorList>
            <person name="Yu Y."/>
        </authorList>
    </citation>
    <scope>NUCLEOTIDE SEQUENCE [LARGE SCALE GENOMIC DNA]</scope>
    <source>
        <strain evidence="13 14">SM1923</strain>
    </source>
</reference>
<dbReference type="EMBL" id="VNFH01000001">
    <property type="protein sequence ID" value="TVU73687.1"/>
    <property type="molecule type" value="Genomic_DNA"/>
</dbReference>
<protein>
    <submittedName>
        <fullName evidence="13">Lipid kinase YegS</fullName>
        <ecNumber evidence="13">2.7.1.-</ecNumber>
    </submittedName>
</protein>
<comment type="caution">
    <text evidence="13">The sequence shown here is derived from an EMBL/GenBank/DDBJ whole genome shotgun (WGS) entry which is preliminary data.</text>
</comment>
<dbReference type="NCBIfam" id="NF009602">
    <property type="entry name" value="PRK13054.1"/>
    <property type="match status" value="1"/>
</dbReference>
<dbReference type="STRING" id="553385.GCA_000591415_00086"/>
<dbReference type="GO" id="GO:0016301">
    <property type="term" value="F:kinase activity"/>
    <property type="evidence" value="ECO:0007669"/>
    <property type="project" value="UniProtKB-KW"/>
</dbReference>
<sequence length="318" mass="34314">MLLARSACRQGDIMESAARVRVILNGEKAQQPELREAIFAQRERMAGLEVRLTFEGEDVARLVKEAVAEQVTRLVIGGGDGTLNLVTNALMQHPVAQRPEFAILPLGTANDLATSLSVPLTIPEALALACEGSAHEIDIVSVDDAYFINVASAGFGAEVTRSTPGGLKKLFGGGAYSLMGVLKAWDFRPYRGRLTLQGSEEEAALFVLAIGNGRQAGGGQELAPRALLNDGYFDVLVIRDFPIARVGEVVEELETLPDNGDFVRYVRTDSLHYRGEPLPVNLDGESYLIEDSEFRLVPNALRLVAPDNTALLGNAVTR</sequence>
<keyword evidence="9" id="KW-0443">Lipid metabolism</keyword>
<keyword evidence="8" id="KW-0460">Magnesium</keyword>
<dbReference type="PANTHER" id="PTHR12358">
    <property type="entry name" value="SPHINGOSINE KINASE"/>
    <property type="match status" value="1"/>
</dbReference>
<gene>
    <name evidence="13" type="primary">yegS</name>
    <name evidence="13" type="ORF">FQP86_01005</name>
</gene>
<name>A0A558HX36_9GAMM</name>
<keyword evidence="3 13" id="KW-0808">Transferase</keyword>
<keyword evidence="4" id="KW-0479">Metal-binding</keyword>
<dbReference type="NCBIfam" id="TIGR00147">
    <property type="entry name" value="YegS/Rv2252/BmrU family lipid kinase"/>
    <property type="match status" value="1"/>
</dbReference>
<keyword evidence="2" id="KW-0444">Lipid biosynthesis</keyword>
<dbReference type="Proteomes" id="UP000319941">
    <property type="component" value="Unassembled WGS sequence"/>
</dbReference>
<keyword evidence="14" id="KW-1185">Reference proteome</keyword>
<comment type="cofactor">
    <cofactor evidence="1">
        <name>Mg(2+)</name>
        <dbReference type="ChEBI" id="CHEBI:18420"/>
    </cofactor>
</comment>
<evidence type="ECO:0000256" key="10">
    <source>
        <dbReference type="ARBA" id="ARBA00023209"/>
    </source>
</evidence>
<evidence type="ECO:0000256" key="6">
    <source>
        <dbReference type="ARBA" id="ARBA00022777"/>
    </source>
</evidence>
<dbReference type="InterPro" id="IPR045540">
    <property type="entry name" value="YegS/DAGK_C"/>
</dbReference>
<evidence type="ECO:0000256" key="11">
    <source>
        <dbReference type="ARBA" id="ARBA00023264"/>
    </source>
</evidence>
<evidence type="ECO:0000259" key="12">
    <source>
        <dbReference type="PROSITE" id="PS50146"/>
    </source>
</evidence>
<dbReference type="PANTHER" id="PTHR12358:SF106">
    <property type="entry name" value="LIPID KINASE YEGS"/>
    <property type="match status" value="1"/>
</dbReference>